<keyword evidence="3" id="KW-1185">Reference proteome</keyword>
<feature type="compositionally biased region" description="Basic and acidic residues" evidence="1">
    <location>
        <begin position="22"/>
        <end position="31"/>
    </location>
</feature>
<evidence type="ECO:0000256" key="1">
    <source>
        <dbReference type="SAM" id="MobiDB-lite"/>
    </source>
</evidence>
<organism evidence="2 3">
    <name type="scientific">Catenuloplanes niger</name>
    <dbReference type="NCBI Taxonomy" id="587534"/>
    <lineage>
        <taxon>Bacteria</taxon>
        <taxon>Bacillati</taxon>
        <taxon>Actinomycetota</taxon>
        <taxon>Actinomycetes</taxon>
        <taxon>Micromonosporales</taxon>
        <taxon>Micromonosporaceae</taxon>
        <taxon>Catenuloplanes</taxon>
    </lineage>
</organism>
<proteinExistence type="predicted"/>
<feature type="region of interest" description="Disordered" evidence="1">
    <location>
        <begin position="17"/>
        <end position="61"/>
    </location>
</feature>
<reference evidence="2 3" key="1">
    <citation type="submission" date="2023-07" db="EMBL/GenBank/DDBJ databases">
        <title>Sequencing the genomes of 1000 actinobacteria strains.</title>
        <authorList>
            <person name="Klenk H.-P."/>
        </authorList>
    </citation>
    <scope>NUCLEOTIDE SEQUENCE [LARGE SCALE GENOMIC DNA]</scope>
    <source>
        <strain evidence="2 3">DSM 44711</strain>
    </source>
</reference>
<evidence type="ECO:0000313" key="3">
    <source>
        <dbReference type="Proteomes" id="UP001183629"/>
    </source>
</evidence>
<protein>
    <submittedName>
        <fullName evidence="2">Uncharacterized protein</fullName>
    </submittedName>
</protein>
<dbReference type="AlphaFoldDB" id="A0AAE4CWE2"/>
<name>A0AAE4CWE2_9ACTN</name>
<gene>
    <name evidence="2" type="ORF">J2S44_007395</name>
</gene>
<evidence type="ECO:0000313" key="2">
    <source>
        <dbReference type="EMBL" id="MDR7327145.1"/>
    </source>
</evidence>
<accession>A0AAE4CWE2</accession>
<dbReference type="Proteomes" id="UP001183629">
    <property type="component" value="Unassembled WGS sequence"/>
</dbReference>
<comment type="caution">
    <text evidence="2">The sequence shown here is derived from an EMBL/GenBank/DDBJ whole genome shotgun (WGS) entry which is preliminary data.</text>
</comment>
<dbReference type="EMBL" id="JAVDYC010000001">
    <property type="protein sequence ID" value="MDR7327145.1"/>
    <property type="molecule type" value="Genomic_DNA"/>
</dbReference>
<sequence>MASSSLLNRVMAFFRSPQGRQLVDRGREGLNRRGGQGRPGANHPGSGGKLGSLLSRFNRPR</sequence>